<dbReference type="RefSeq" id="WP_285231532.1">
    <property type="nucleotide sequence ID" value="NZ_CP116346.1"/>
</dbReference>
<proteinExistence type="predicted"/>
<organism evidence="1 2">
    <name type="scientific">Paucibacter sediminis</name>
    <dbReference type="NCBI Taxonomy" id="3019553"/>
    <lineage>
        <taxon>Bacteria</taxon>
        <taxon>Pseudomonadati</taxon>
        <taxon>Pseudomonadota</taxon>
        <taxon>Betaproteobacteria</taxon>
        <taxon>Burkholderiales</taxon>
        <taxon>Sphaerotilaceae</taxon>
        <taxon>Roseateles</taxon>
    </lineage>
</organism>
<keyword evidence="2" id="KW-1185">Reference proteome</keyword>
<dbReference type="InterPro" id="IPR003615">
    <property type="entry name" value="HNH_nuc"/>
</dbReference>
<gene>
    <name evidence="1" type="ORF">PFX98_16290</name>
</gene>
<evidence type="ECO:0008006" key="3">
    <source>
        <dbReference type="Google" id="ProtNLM"/>
    </source>
</evidence>
<protein>
    <recommendedName>
        <fullName evidence="3">HNH endonuclease</fullName>
    </recommendedName>
</protein>
<accession>A0AA95NAI7</accession>
<dbReference type="Proteomes" id="UP001177769">
    <property type="component" value="Chromosome"/>
</dbReference>
<sequence>MKREVFRRYGYTGNSDPRCVPAGQRKCEIDHLISRELGGADEIVNLWPQAYGTSPWNAVLKDRLENRLHREICSGAITLDEGRAMLVNDWREAYTKYFGSP</sequence>
<evidence type="ECO:0000313" key="1">
    <source>
        <dbReference type="EMBL" id="WIT10464.1"/>
    </source>
</evidence>
<name>A0AA95NAI7_9BURK</name>
<dbReference type="KEGG" id="pais:PFX98_16290"/>
<dbReference type="AlphaFoldDB" id="A0AA95NAI7"/>
<evidence type="ECO:0000313" key="2">
    <source>
        <dbReference type="Proteomes" id="UP001177769"/>
    </source>
</evidence>
<reference evidence="1" key="1">
    <citation type="submission" date="2023-01" db="EMBL/GenBank/DDBJ databases">
        <title>Whole genome sequence of Paucibacter sp. S2-9 isolated from pond sediment.</title>
        <authorList>
            <person name="Jung J.Y."/>
        </authorList>
    </citation>
    <scope>NUCLEOTIDE SEQUENCE</scope>
    <source>
        <strain evidence="1">S2-9</strain>
    </source>
</reference>
<dbReference type="CDD" id="cd00085">
    <property type="entry name" value="HNHc"/>
    <property type="match status" value="1"/>
</dbReference>
<dbReference type="EMBL" id="CP116346">
    <property type="protein sequence ID" value="WIT10464.1"/>
    <property type="molecule type" value="Genomic_DNA"/>
</dbReference>